<dbReference type="Pfam" id="PF13354">
    <property type="entry name" value="Beta-lactamase2"/>
    <property type="match status" value="1"/>
</dbReference>
<gene>
    <name evidence="3" type="ORF">H7849_12140</name>
</gene>
<evidence type="ECO:0000259" key="2">
    <source>
        <dbReference type="Pfam" id="PF13354"/>
    </source>
</evidence>
<protein>
    <submittedName>
        <fullName evidence="3">Serine hydrolase</fullName>
    </submittedName>
</protein>
<dbReference type="InterPro" id="IPR000871">
    <property type="entry name" value="Beta-lactam_class-A"/>
</dbReference>
<dbReference type="PANTHER" id="PTHR35333:SF4">
    <property type="entry name" value="SLR0121 PROTEIN"/>
    <property type="match status" value="1"/>
</dbReference>
<dbReference type="InterPro" id="IPR045155">
    <property type="entry name" value="Beta-lactam_cat"/>
</dbReference>
<reference evidence="3 4" key="1">
    <citation type="submission" date="2020-08" db="EMBL/GenBank/DDBJ databases">
        <title>Edaphobacter telluris sp. nov. and Acidobacterium dinghuensis sp. nov., two acidobacteria isolated from forest soil.</title>
        <authorList>
            <person name="Fu J."/>
            <person name="Qiu L."/>
        </authorList>
    </citation>
    <scope>NUCLEOTIDE SEQUENCE [LARGE SCALE GENOMIC DNA]</scope>
    <source>
        <strain evidence="3">4Y35</strain>
    </source>
</reference>
<organism evidence="3 4">
    <name type="scientific">Alloacidobacterium dinghuense</name>
    <dbReference type="NCBI Taxonomy" id="2763107"/>
    <lineage>
        <taxon>Bacteria</taxon>
        <taxon>Pseudomonadati</taxon>
        <taxon>Acidobacteriota</taxon>
        <taxon>Terriglobia</taxon>
        <taxon>Terriglobales</taxon>
        <taxon>Acidobacteriaceae</taxon>
        <taxon>Alloacidobacterium</taxon>
    </lineage>
</organism>
<sequence>MSASATLHAQEDTALKANLQALIQTHQGHVTLYACDLKSGKTVAINEDTPVPTASVIKLAVLFEALKQVQKGKAHFEDKLTLTKANQVEGSGVLMFFDAPQTLTLKDVLTMMIIVSDNTATNVAIDYLGLKNIDDRIQWLGLKDTWLYKKVSLPAAGPVPADQKQFGLGKTTAREMAGIMEHFATCNLNAPGSSAKPTEQDEKLCAAAMHMLKNQFYRNSIPRYLETIDTTEGESKIANKTGALDEVRNDVGVVFARNGPIVISEFTYGNQDKSWTPDNEAEVLLAKLAKTIVDGWQ</sequence>
<keyword evidence="4" id="KW-1185">Reference proteome</keyword>
<evidence type="ECO:0000313" key="4">
    <source>
        <dbReference type="Proteomes" id="UP000515312"/>
    </source>
</evidence>
<evidence type="ECO:0000256" key="1">
    <source>
        <dbReference type="ARBA" id="ARBA00001526"/>
    </source>
</evidence>
<dbReference type="SUPFAM" id="SSF56601">
    <property type="entry name" value="beta-lactamase/transpeptidase-like"/>
    <property type="match status" value="1"/>
</dbReference>
<dbReference type="AlphaFoldDB" id="A0A7G8BQX3"/>
<dbReference type="Proteomes" id="UP000515312">
    <property type="component" value="Chromosome"/>
</dbReference>
<dbReference type="GO" id="GO:0030655">
    <property type="term" value="P:beta-lactam antibiotic catabolic process"/>
    <property type="evidence" value="ECO:0007669"/>
    <property type="project" value="InterPro"/>
</dbReference>
<dbReference type="PANTHER" id="PTHR35333">
    <property type="entry name" value="BETA-LACTAMASE"/>
    <property type="match status" value="1"/>
</dbReference>
<name>A0A7G8BQX3_9BACT</name>
<accession>A0A7G8BQX3</accession>
<dbReference type="EMBL" id="CP060394">
    <property type="protein sequence ID" value="QNI34943.1"/>
    <property type="molecule type" value="Genomic_DNA"/>
</dbReference>
<dbReference type="KEGG" id="adin:H7849_12140"/>
<proteinExistence type="predicted"/>
<dbReference type="InterPro" id="IPR012338">
    <property type="entry name" value="Beta-lactam/transpept-like"/>
</dbReference>
<comment type="catalytic activity">
    <reaction evidence="1">
        <text>a beta-lactam + H2O = a substituted beta-amino acid</text>
        <dbReference type="Rhea" id="RHEA:20401"/>
        <dbReference type="ChEBI" id="CHEBI:15377"/>
        <dbReference type="ChEBI" id="CHEBI:35627"/>
        <dbReference type="ChEBI" id="CHEBI:140347"/>
        <dbReference type="EC" id="3.5.2.6"/>
    </reaction>
</comment>
<dbReference type="GO" id="GO:0046677">
    <property type="term" value="P:response to antibiotic"/>
    <property type="evidence" value="ECO:0007669"/>
    <property type="project" value="InterPro"/>
</dbReference>
<dbReference type="Gene3D" id="3.40.710.10">
    <property type="entry name" value="DD-peptidase/beta-lactamase superfamily"/>
    <property type="match status" value="1"/>
</dbReference>
<keyword evidence="3" id="KW-0378">Hydrolase</keyword>
<dbReference type="GO" id="GO:0008800">
    <property type="term" value="F:beta-lactamase activity"/>
    <property type="evidence" value="ECO:0007669"/>
    <property type="project" value="UniProtKB-EC"/>
</dbReference>
<evidence type="ECO:0000313" key="3">
    <source>
        <dbReference type="EMBL" id="QNI34943.1"/>
    </source>
</evidence>
<feature type="domain" description="Beta-lactamase class A catalytic" evidence="2">
    <location>
        <begin position="32"/>
        <end position="265"/>
    </location>
</feature>